<keyword evidence="2" id="KW-1185">Reference proteome</keyword>
<dbReference type="Proteomes" id="UP000597617">
    <property type="component" value="Unassembled WGS sequence"/>
</dbReference>
<dbReference type="PANTHER" id="PTHR30565:SF9">
    <property type="entry name" value="PROTEIN YCIF"/>
    <property type="match status" value="1"/>
</dbReference>
<dbReference type="PANTHER" id="PTHR30565">
    <property type="entry name" value="PROTEIN YCIF"/>
    <property type="match status" value="1"/>
</dbReference>
<evidence type="ECO:0000313" key="2">
    <source>
        <dbReference type="Proteomes" id="UP000597617"/>
    </source>
</evidence>
<proteinExistence type="predicted"/>
<organism evidence="1 2">
    <name type="scientific">Hymenobacter jeongseonensis</name>
    <dbReference type="NCBI Taxonomy" id="2791027"/>
    <lineage>
        <taxon>Bacteria</taxon>
        <taxon>Pseudomonadati</taxon>
        <taxon>Bacteroidota</taxon>
        <taxon>Cytophagia</taxon>
        <taxon>Cytophagales</taxon>
        <taxon>Hymenobacteraceae</taxon>
        <taxon>Hymenobacter</taxon>
    </lineage>
</organism>
<dbReference type="SUPFAM" id="SSF47240">
    <property type="entry name" value="Ferritin-like"/>
    <property type="match status" value="1"/>
</dbReference>
<evidence type="ECO:0000313" key="1">
    <source>
        <dbReference type="EMBL" id="MBF9236346.1"/>
    </source>
</evidence>
<name>A0ABS0IDB2_9BACT</name>
<gene>
    <name evidence="1" type="ORF">I2I05_02955</name>
</gene>
<accession>A0ABS0IDB2</accession>
<dbReference type="Pfam" id="PF05974">
    <property type="entry name" value="DUF892"/>
    <property type="match status" value="1"/>
</dbReference>
<dbReference type="InterPro" id="IPR009078">
    <property type="entry name" value="Ferritin-like_SF"/>
</dbReference>
<dbReference type="InterPro" id="IPR012347">
    <property type="entry name" value="Ferritin-like"/>
</dbReference>
<reference evidence="1 2" key="1">
    <citation type="submission" date="2020-11" db="EMBL/GenBank/DDBJ databases">
        <authorList>
            <person name="Kim M.K."/>
        </authorList>
    </citation>
    <scope>NUCLEOTIDE SEQUENCE [LARGE SCALE GENOMIC DNA]</scope>
    <source>
        <strain evidence="1 2">BT683</strain>
    </source>
</reference>
<dbReference type="InterPro" id="IPR010287">
    <property type="entry name" value="DUF892_YciF-like"/>
</dbReference>
<sequence>MADKIINLRDLLVHEVQALYSAEKLIVTGLPRLIDHATNPDLKEAFQTHLFETRHQIERLEKVADLLEIDARGDRNSGIAGILADGERVMHKEASPEAMDAALICCAQKVEHYEIACYGTAVYLAQELGFEHAAVLLSSSLDEEKIANEILNSLAKNLVNPLAE</sequence>
<dbReference type="Gene3D" id="1.20.1260.10">
    <property type="match status" value="1"/>
</dbReference>
<dbReference type="EMBL" id="JADQDQ010000001">
    <property type="protein sequence ID" value="MBF9236346.1"/>
    <property type="molecule type" value="Genomic_DNA"/>
</dbReference>
<dbReference type="InterPro" id="IPR047114">
    <property type="entry name" value="YciF"/>
</dbReference>
<dbReference type="RefSeq" id="WP_196280696.1">
    <property type="nucleotide sequence ID" value="NZ_JADQDQ010000001.1"/>
</dbReference>
<protein>
    <submittedName>
        <fullName evidence="1">DUF892 family protein</fullName>
    </submittedName>
</protein>
<comment type="caution">
    <text evidence="1">The sequence shown here is derived from an EMBL/GenBank/DDBJ whole genome shotgun (WGS) entry which is preliminary data.</text>
</comment>